<dbReference type="InterPro" id="IPR024775">
    <property type="entry name" value="DinB-like"/>
</dbReference>
<organism evidence="2 3">
    <name type="scientific">candidate division WWE3 bacterium GW2011_GWC2_44_9</name>
    <dbReference type="NCBI Taxonomy" id="1619125"/>
    <lineage>
        <taxon>Bacteria</taxon>
        <taxon>Katanobacteria</taxon>
    </lineage>
</organism>
<evidence type="ECO:0000259" key="1">
    <source>
        <dbReference type="Pfam" id="PF12867"/>
    </source>
</evidence>
<dbReference type="EMBL" id="LCJU01000045">
    <property type="protein sequence ID" value="KKT83186.1"/>
    <property type="molecule type" value="Genomic_DNA"/>
</dbReference>
<gene>
    <name evidence="2" type="ORF">UW82_C0045G0009</name>
</gene>
<dbReference type="InterPro" id="IPR034660">
    <property type="entry name" value="DinB/YfiT-like"/>
</dbReference>
<proteinExistence type="predicted"/>
<feature type="domain" description="DinB-like" evidence="1">
    <location>
        <begin position="25"/>
        <end position="145"/>
    </location>
</feature>
<dbReference type="Pfam" id="PF12867">
    <property type="entry name" value="DinB_2"/>
    <property type="match status" value="1"/>
</dbReference>
<evidence type="ECO:0000313" key="3">
    <source>
        <dbReference type="Proteomes" id="UP000034504"/>
    </source>
</evidence>
<comment type="caution">
    <text evidence="2">The sequence shown here is derived from an EMBL/GenBank/DDBJ whole genome shotgun (WGS) entry which is preliminary data.</text>
</comment>
<reference evidence="2 3" key="1">
    <citation type="journal article" date="2015" name="Nature">
        <title>rRNA introns, odd ribosomes, and small enigmatic genomes across a large radiation of phyla.</title>
        <authorList>
            <person name="Brown C.T."/>
            <person name="Hug L.A."/>
            <person name="Thomas B.C."/>
            <person name="Sharon I."/>
            <person name="Castelle C.J."/>
            <person name="Singh A."/>
            <person name="Wilkins M.J."/>
            <person name="Williams K.H."/>
            <person name="Banfield J.F."/>
        </authorList>
    </citation>
    <scope>NUCLEOTIDE SEQUENCE [LARGE SCALE GENOMIC DNA]</scope>
</reference>
<accession>A0A0G1KHH0</accession>
<evidence type="ECO:0000313" key="2">
    <source>
        <dbReference type="EMBL" id="KKT83186.1"/>
    </source>
</evidence>
<name>A0A0G1KHH0_UNCKA</name>
<sequence>MDVPKVTNPEAKAFLQTFFMHRGINREYFDRVPEDKFDFRMVDIETRKSDTPRESLAHHINVEKTYILGAKTGELKFGAYYDPELKNKSKAELLKLLDETDRELIDLLGIDENINKIVKVGWNQAGVRVVDMLWSLNSHEILHTGWNLALMDHLNIERFPALKQIWG</sequence>
<protein>
    <recommendedName>
        <fullName evidence="1">DinB-like domain-containing protein</fullName>
    </recommendedName>
</protein>
<dbReference type="AlphaFoldDB" id="A0A0G1KHH0"/>
<dbReference type="Proteomes" id="UP000034504">
    <property type="component" value="Unassembled WGS sequence"/>
</dbReference>
<dbReference type="Gene3D" id="1.20.120.450">
    <property type="entry name" value="dinb family like domain"/>
    <property type="match status" value="1"/>
</dbReference>
<dbReference type="SUPFAM" id="SSF109854">
    <property type="entry name" value="DinB/YfiT-like putative metalloenzymes"/>
    <property type="match status" value="1"/>
</dbReference>